<dbReference type="SMART" id="SM00855">
    <property type="entry name" value="PGAM"/>
    <property type="match status" value="1"/>
</dbReference>
<comment type="caution">
    <text evidence="1">The sequence shown here is derived from an EMBL/GenBank/DDBJ whole genome shotgun (WGS) entry which is preliminary data.</text>
</comment>
<dbReference type="InterPro" id="IPR029033">
    <property type="entry name" value="His_PPase_superfam"/>
</dbReference>
<dbReference type="SUPFAM" id="SSF53254">
    <property type="entry name" value="Phosphoglycerate mutase-like"/>
    <property type="match status" value="1"/>
</dbReference>
<organism evidence="1 2">
    <name type="scientific">Bombardia bombarda</name>
    <dbReference type="NCBI Taxonomy" id="252184"/>
    <lineage>
        <taxon>Eukaryota</taxon>
        <taxon>Fungi</taxon>
        <taxon>Dikarya</taxon>
        <taxon>Ascomycota</taxon>
        <taxon>Pezizomycotina</taxon>
        <taxon>Sordariomycetes</taxon>
        <taxon>Sordariomycetidae</taxon>
        <taxon>Sordariales</taxon>
        <taxon>Lasiosphaeriaceae</taxon>
        <taxon>Bombardia</taxon>
    </lineage>
</organism>
<sequence>MSSKVYLIRHAESAHNVSHDFNLRDPGLTPLGITQATALASTFPAPLSSIAVILTSPLSRTIETTLAAFGSITSNNANNDNDEEVKLILDPDLQERSDLPCDTGSDVAQLRNKFPTLEFSDDVFKGEWYAKAGRFTADDEAVAARAREVRTKIREIVKGIEAENDGSGASVGKRDVVVVTHGVFMKFLAQDQTVDLPKAGWKAFFVGEGEDASLVAVE</sequence>
<dbReference type="GO" id="GO:0005737">
    <property type="term" value="C:cytoplasm"/>
    <property type="evidence" value="ECO:0007669"/>
    <property type="project" value="TreeGrafter"/>
</dbReference>
<proteinExistence type="predicted"/>
<dbReference type="InterPro" id="IPR013078">
    <property type="entry name" value="His_Pase_superF_clade-1"/>
</dbReference>
<dbReference type="Gene3D" id="3.40.50.1240">
    <property type="entry name" value="Phosphoglycerate mutase-like"/>
    <property type="match status" value="1"/>
</dbReference>
<dbReference type="PANTHER" id="PTHR48100">
    <property type="entry name" value="BROAD-SPECIFICITY PHOSPHATASE YOR283W-RELATED"/>
    <property type="match status" value="1"/>
</dbReference>
<reference evidence="1" key="1">
    <citation type="submission" date="2023-06" db="EMBL/GenBank/DDBJ databases">
        <title>Genome-scale phylogeny and comparative genomics of the fungal order Sordariales.</title>
        <authorList>
            <consortium name="Lawrence Berkeley National Laboratory"/>
            <person name="Hensen N."/>
            <person name="Bonometti L."/>
            <person name="Westerberg I."/>
            <person name="Brannstrom I.O."/>
            <person name="Guillou S."/>
            <person name="Cros-Aarteil S."/>
            <person name="Calhoun S."/>
            <person name="Haridas S."/>
            <person name="Kuo A."/>
            <person name="Mondo S."/>
            <person name="Pangilinan J."/>
            <person name="Riley R."/>
            <person name="LaButti K."/>
            <person name="Andreopoulos B."/>
            <person name="Lipzen A."/>
            <person name="Chen C."/>
            <person name="Yanf M."/>
            <person name="Daum C."/>
            <person name="Ng V."/>
            <person name="Clum A."/>
            <person name="Steindorff A."/>
            <person name="Ohm R."/>
            <person name="Martin F."/>
            <person name="Silar P."/>
            <person name="Natvig D."/>
            <person name="Lalanne C."/>
            <person name="Gautier V."/>
            <person name="Ament-velasquez S.L."/>
            <person name="Kruys A."/>
            <person name="Hutchinson M.I."/>
            <person name="Powell A.J."/>
            <person name="Barry K."/>
            <person name="Miller A.N."/>
            <person name="Grigoriev I.V."/>
            <person name="Debuchy R."/>
            <person name="Gladieux P."/>
            <person name="Thoren M.H."/>
            <person name="Johannesson H."/>
        </authorList>
    </citation>
    <scope>NUCLEOTIDE SEQUENCE</scope>
    <source>
        <strain evidence="1">SMH3391-2</strain>
    </source>
</reference>
<evidence type="ECO:0000313" key="1">
    <source>
        <dbReference type="EMBL" id="KAK0614890.1"/>
    </source>
</evidence>
<gene>
    <name evidence="1" type="ORF">B0T17DRAFT_592770</name>
</gene>
<evidence type="ECO:0000313" key="2">
    <source>
        <dbReference type="Proteomes" id="UP001174934"/>
    </source>
</evidence>
<dbReference type="InterPro" id="IPR050275">
    <property type="entry name" value="PGM_Phosphatase"/>
</dbReference>
<dbReference type="AlphaFoldDB" id="A0AA39WGB2"/>
<keyword evidence="2" id="KW-1185">Reference proteome</keyword>
<accession>A0AA39WGB2</accession>
<dbReference type="Proteomes" id="UP001174934">
    <property type="component" value="Unassembled WGS sequence"/>
</dbReference>
<protein>
    <submittedName>
        <fullName evidence="1">Histidine phosphatase superfamily</fullName>
    </submittedName>
</protein>
<dbReference type="GO" id="GO:0016791">
    <property type="term" value="F:phosphatase activity"/>
    <property type="evidence" value="ECO:0007669"/>
    <property type="project" value="TreeGrafter"/>
</dbReference>
<name>A0AA39WGB2_9PEZI</name>
<dbReference type="PANTHER" id="PTHR48100:SF54">
    <property type="entry name" value="PHOSPHATASE SPAC5H10.03-RELATED"/>
    <property type="match status" value="1"/>
</dbReference>
<dbReference type="CDD" id="cd07067">
    <property type="entry name" value="HP_PGM_like"/>
    <property type="match status" value="1"/>
</dbReference>
<dbReference type="EMBL" id="JAULSR010000007">
    <property type="protein sequence ID" value="KAK0614890.1"/>
    <property type="molecule type" value="Genomic_DNA"/>
</dbReference>
<dbReference type="Pfam" id="PF00300">
    <property type="entry name" value="His_Phos_1"/>
    <property type="match status" value="1"/>
</dbReference>